<feature type="compositionally biased region" description="Low complexity" evidence="1">
    <location>
        <begin position="75"/>
        <end position="94"/>
    </location>
</feature>
<dbReference type="AlphaFoldDB" id="A0A6A6FZ55"/>
<feature type="region of interest" description="Disordered" evidence="1">
    <location>
        <begin position="38"/>
        <end position="109"/>
    </location>
</feature>
<accession>A0A6A6FZ55</accession>
<dbReference type="PANTHER" id="PTHR37540:SF5">
    <property type="entry name" value="TRANSCRIPTION FACTOR DOMAIN-CONTAINING PROTEIN"/>
    <property type="match status" value="1"/>
</dbReference>
<reference evidence="3" key="1">
    <citation type="journal article" date="2020" name="Stud. Mycol.">
        <title>101 Dothideomycetes genomes: A test case for predicting lifestyles and emergence of pathogens.</title>
        <authorList>
            <person name="Haridas S."/>
            <person name="Albert R."/>
            <person name="Binder M."/>
            <person name="Bloem J."/>
            <person name="LaButti K."/>
            <person name="Salamov A."/>
            <person name="Andreopoulos B."/>
            <person name="Baker S."/>
            <person name="Barry K."/>
            <person name="Bills G."/>
            <person name="Bluhm B."/>
            <person name="Cannon C."/>
            <person name="Castanera R."/>
            <person name="Culley D."/>
            <person name="Daum C."/>
            <person name="Ezra D."/>
            <person name="Gonzalez J."/>
            <person name="Henrissat B."/>
            <person name="Kuo A."/>
            <person name="Liang C."/>
            <person name="Lipzen A."/>
            <person name="Lutzoni F."/>
            <person name="Magnuson J."/>
            <person name="Mondo S."/>
            <person name="Nolan M."/>
            <person name="Ohm R."/>
            <person name="Pangilinan J."/>
            <person name="Park H.-J."/>
            <person name="Ramirez L."/>
            <person name="Alfaro M."/>
            <person name="Sun H."/>
            <person name="Tritt A."/>
            <person name="Yoshinaga Y."/>
            <person name="Zwiers L.-H."/>
            <person name="Turgeon B."/>
            <person name="Goodwin S."/>
            <person name="Spatafora J."/>
            <person name="Crous P."/>
            <person name="Grigoriev I."/>
        </authorList>
    </citation>
    <scope>NUCLEOTIDE SEQUENCE [LARGE SCALE GENOMIC DNA]</scope>
    <source>
        <strain evidence="3">CECT 20119</strain>
    </source>
</reference>
<proteinExistence type="predicted"/>
<feature type="compositionally biased region" description="Basic and acidic residues" evidence="1">
    <location>
        <begin position="38"/>
        <end position="47"/>
    </location>
</feature>
<evidence type="ECO:0000256" key="1">
    <source>
        <dbReference type="SAM" id="MobiDB-lite"/>
    </source>
</evidence>
<keyword evidence="3" id="KW-1185">Reference proteome</keyword>
<dbReference type="PANTHER" id="PTHR37540">
    <property type="entry name" value="TRANSCRIPTION FACTOR (ACR-2), PUTATIVE-RELATED-RELATED"/>
    <property type="match status" value="1"/>
</dbReference>
<dbReference type="Proteomes" id="UP000799538">
    <property type="component" value="Unassembled WGS sequence"/>
</dbReference>
<dbReference type="OrthoDB" id="4159781at2759"/>
<gene>
    <name evidence="2" type="ORF">BDZ85DRAFT_322882</name>
</gene>
<dbReference type="EMBL" id="ML992529">
    <property type="protein sequence ID" value="KAF2218745.1"/>
    <property type="molecule type" value="Genomic_DNA"/>
</dbReference>
<name>A0A6A6FZ55_9PEZI</name>
<sequence>MATAPRKTFAFVTGNCPADFKKRETLSSVRKAVMRDYLDKAKGDPKTKDRRIKANGAEAHNKPTRSPPSAPNAMAPGDDAASGDSATTAATASPVITHSAGPTPIQGRSILNPMITHRENHDKYVYIADRLNSRPQDRLSTADQDSSDPALVPGIGHLERRVAFAVAYHRTRRYGHLTNTDEHDLPVFSNLDLLKINCVTYFGSQAAFDQFVPFTANASHTFLASLALSAPFTDLMDQPPGREGLSPHTDSRHTLELMNILPRIINDQIDASEDKNSVSNMIAIMCLLIGQLCYPYPGPVEGHQKVLATMVRERGGLDALPGSGVVAMNMTLANLETSILRHELPDSMYVAWINRYLATHDTFKSPAPIGPLACMPDNLRSIARTPHCRLDTFELVRLMHELIEIVSRLREDELRNRKDSHSHQVSGRRANGALLAICEQVHEMAPLQMDTDSEAGWIYESVRLTSLLLCHAVVHRTPLRGSTPCSLRKDYIATPVMIQNAVKRTSIKSV</sequence>
<evidence type="ECO:0000313" key="3">
    <source>
        <dbReference type="Proteomes" id="UP000799538"/>
    </source>
</evidence>
<organism evidence="2 3">
    <name type="scientific">Elsinoe ampelina</name>
    <dbReference type="NCBI Taxonomy" id="302913"/>
    <lineage>
        <taxon>Eukaryota</taxon>
        <taxon>Fungi</taxon>
        <taxon>Dikarya</taxon>
        <taxon>Ascomycota</taxon>
        <taxon>Pezizomycotina</taxon>
        <taxon>Dothideomycetes</taxon>
        <taxon>Dothideomycetidae</taxon>
        <taxon>Myriangiales</taxon>
        <taxon>Elsinoaceae</taxon>
        <taxon>Elsinoe</taxon>
    </lineage>
</organism>
<protein>
    <submittedName>
        <fullName evidence="2">Uncharacterized protein</fullName>
    </submittedName>
</protein>
<evidence type="ECO:0000313" key="2">
    <source>
        <dbReference type="EMBL" id="KAF2218745.1"/>
    </source>
</evidence>